<keyword evidence="7" id="KW-1133">Transmembrane helix</keyword>
<keyword evidence="11" id="KW-1185">Reference proteome</keyword>
<dbReference type="SMART" id="SM00283">
    <property type="entry name" value="MA"/>
    <property type="match status" value="1"/>
</dbReference>
<feature type="transmembrane region" description="Helical" evidence="7">
    <location>
        <begin position="21"/>
        <end position="41"/>
    </location>
</feature>
<dbReference type="Gene3D" id="1.10.287.950">
    <property type="entry name" value="Methyl-accepting chemotaxis protein"/>
    <property type="match status" value="1"/>
</dbReference>
<keyword evidence="3 7" id="KW-0472">Membrane</keyword>
<evidence type="ECO:0000256" key="7">
    <source>
        <dbReference type="SAM" id="Phobius"/>
    </source>
</evidence>
<feature type="domain" description="Methyl-accepting transducer" evidence="8">
    <location>
        <begin position="301"/>
        <end position="558"/>
    </location>
</feature>
<feature type="domain" description="HAMP" evidence="9">
    <location>
        <begin position="229"/>
        <end position="282"/>
    </location>
</feature>
<dbReference type="Proteomes" id="UP001596549">
    <property type="component" value="Unassembled WGS sequence"/>
</dbReference>
<evidence type="ECO:0000313" key="11">
    <source>
        <dbReference type="Proteomes" id="UP001596549"/>
    </source>
</evidence>
<sequence>MKGKWGIWGNGKRESSVRRPIIVFTAVMMLVLILVNGIILYKSISNSTDHTLREFGTILASNFAKEMDATQYETFLQDKSESKTYWELRKDLNQYRKETGSFYVYTMEATSDKKLRILVDGMPKGDKNASSIGQETSSTKYEDVENVLTKGEVSSTPIVHDPEYGDYLSAFAPIKNSQGEIIGVLGIDINAETAASISGTIVEEQGFLLFAINMAVLLVALFGIAIYTRKTLLPLKQLEQLADEVAKGNLSSTTILYSKNDEIGRIFQSFSHMRENLHELISSVKETADDTISKFYNVNEEMKSIKEQTSSIVIASEEIAAGNETVSTSMENTAELNHQFQHTLVRVYDEVAVVQSMNEEVASSQEKSLQSLQALVTVHEATQATFNEVSSSISQLHEFSGQIEKIVKEIKGISDQTNLLSLNASIEAARAGEHGKGFAVVANEVGKLANQSGEATKMIQETIQHIQSQISETKDKTDHTLQTFVEQSGELDTVKHNVLDLSDLLSKTNQSIEQIHTMFSSMTEKQASIQDDMMSVTAVCEETAAATEQVTATIQQVDGNMSQFSGEIEEIAESVHRLQEQTEQFKL</sequence>
<comment type="caution">
    <text evidence="10">The sequence shown here is derived from an EMBL/GenBank/DDBJ whole genome shotgun (WGS) entry which is preliminary data.</text>
</comment>
<comment type="subcellular location">
    <subcellularLocation>
        <location evidence="1">Cell membrane</location>
    </subcellularLocation>
</comment>
<dbReference type="SMART" id="SM00304">
    <property type="entry name" value="HAMP"/>
    <property type="match status" value="1"/>
</dbReference>
<dbReference type="SUPFAM" id="SSF103190">
    <property type="entry name" value="Sensory domain-like"/>
    <property type="match status" value="1"/>
</dbReference>
<dbReference type="CDD" id="cd06225">
    <property type="entry name" value="HAMP"/>
    <property type="match status" value="1"/>
</dbReference>
<proteinExistence type="inferred from homology"/>
<dbReference type="Pfam" id="PF00015">
    <property type="entry name" value="MCPsignal"/>
    <property type="match status" value="1"/>
</dbReference>
<dbReference type="Pfam" id="PF00672">
    <property type="entry name" value="HAMP"/>
    <property type="match status" value="1"/>
</dbReference>
<evidence type="ECO:0000256" key="5">
    <source>
        <dbReference type="ARBA" id="ARBA00029447"/>
    </source>
</evidence>
<comment type="similarity">
    <text evidence="5">Belongs to the methyl-accepting chemotaxis (MCP) protein family.</text>
</comment>
<dbReference type="PROSITE" id="PS50885">
    <property type="entry name" value="HAMP"/>
    <property type="match status" value="1"/>
</dbReference>
<evidence type="ECO:0000259" key="9">
    <source>
        <dbReference type="PROSITE" id="PS50885"/>
    </source>
</evidence>
<evidence type="ECO:0000256" key="6">
    <source>
        <dbReference type="PROSITE-ProRule" id="PRU00284"/>
    </source>
</evidence>
<evidence type="ECO:0000259" key="8">
    <source>
        <dbReference type="PROSITE" id="PS50111"/>
    </source>
</evidence>
<keyword evidence="2" id="KW-1003">Cell membrane</keyword>
<dbReference type="InterPro" id="IPR003660">
    <property type="entry name" value="HAMP_dom"/>
</dbReference>
<keyword evidence="7" id="KW-0812">Transmembrane</keyword>
<evidence type="ECO:0000256" key="2">
    <source>
        <dbReference type="ARBA" id="ARBA00022475"/>
    </source>
</evidence>
<organism evidence="10 11">
    <name type="scientific">Fictibacillus iocasae</name>
    <dbReference type="NCBI Taxonomy" id="2715437"/>
    <lineage>
        <taxon>Bacteria</taxon>
        <taxon>Bacillati</taxon>
        <taxon>Bacillota</taxon>
        <taxon>Bacilli</taxon>
        <taxon>Bacillales</taxon>
        <taxon>Fictibacillaceae</taxon>
        <taxon>Fictibacillus</taxon>
    </lineage>
</organism>
<protein>
    <submittedName>
        <fullName evidence="10">Methyl-accepting chemotaxis protein</fullName>
    </submittedName>
</protein>
<dbReference type="PANTHER" id="PTHR32089">
    <property type="entry name" value="METHYL-ACCEPTING CHEMOTAXIS PROTEIN MCPB"/>
    <property type="match status" value="1"/>
</dbReference>
<feature type="transmembrane region" description="Helical" evidence="7">
    <location>
        <begin position="207"/>
        <end position="227"/>
    </location>
</feature>
<dbReference type="EMBL" id="JBHTCP010000010">
    <property type="protein sequence ID" value="MFC7371094.1"/>
    <property type="molecule type" value="Genomic_DNA"/>
</dbReference>
<dbReference type="RefSeq" id="WP_379747326.1">
    <property type="nucleotide sequence ID" value="NZ_JBHTCP010000010.1"/>
</dbReference>
<dbReference type="InterPro" id="IPR004089">
    <property type="entry name" value="MCPsignal_dom"/>
</dbReference>
<reference evidence="11" key="1">
    <citation type="journal article" date="2019" name="Int. J. Syst. Evol. Microbiol.">
        <title>The Global Catalogue of Microorganisms (GCM) 10K type strain sequencing project: providing services to taxonomists for standard genome sequencing and annotation.</title>
        <authorList>
            <consortium name="The Broad Institute Genomics Platform"/>
            <consortium name="The Broad Institute Genome Sequencing Center for Infectious Disease"/>
            <person name="Wu L."/>
            <person name="Ma J."/>
        </authorList>
    </citation>
    <scope>NUCLEOTIDE SEQUENCE [LARGE SCALE GENOMIC DNA]</scope>
    <source>
        <strain evidence="11">NBRC 106396</strain>
    </source>
</reference>
<gene>
    <name evidence="10" type="ORF">ACFQPF_05345</name>
</gene>
<evidence type="ECO:0000313" key="10">
    <source>
        <dbReference type="EMBL" id="MFC7371094.1"/>
    </source>
</evidence>
<dbReference type="InterPro" id="IPR029151">
    <property type="entry name" value="Sensor-like_sf"/>
</dbReference>
<evidence type="ECO:0000256" key="3">
    <source>
        <dbReference type="ARBA" id="ARBA00023136"/>
    </source>
</evidence>
<dbReference type="SUPFAM" id="SSF58104">
    <property type="entry name" value="Methyl-accepting chemotaxis protein (MCP) signaling domain"/>
    <property type="match status" value="1"/>
</dbReference>
<accession>A0ABW2NSS3</accession>
<keyword evidence="4 6" id="KW-0807">Transducer</keyword>
<dbReference type="Gene3D" id="6.10.340.10">
    <property type="match status" value="1"/>
</dbReference>
<name>A0ABW2NSS3_9BACL</name>
<dbReference type="PANTHER" id="PTHR32089:SF112">
    <property type="entry name" value="LYSOZYME-LIKE PROTEIN-RELATED"/>
    <property type="match status" value="1"/>
</dbReference>
<evidence type="ECO:0000256" key="1">
    <source>
        <dbReference type="ARBA" id="ARBA00004236"/>
    </source>
</evidence>
<dbReference type="PROSITE" id="PS50111">
    <property type="entry name" value="CHEMOTAXIS_TRANSDUC_2"/>
    <property type="match status" value="1"/>
</dbReference>
<evidence type="ECO:0000256" key="4">
    <source>
        <dbReference type="ARBA" id="ARBA00023224"/>
    </source>
</evidence>